<dbReference type="EMBL" id="JACHIH010000019">
    <property type="protein sequence ID" value="MBB5048307.1"/>
    <property type="molecule type" value="Genomic_DNA"/>
</dbReference>
<evidence type="ECO:0000256" key="3">
    <source>
        <dbReference type="ARBA" id="ARBA00022723"/>
    </source>
</evidence>
<keyword evidence="5" id="KW-0408">Iron</keyword>
<sequence>MREPGDTLALGRSEGRIDAALHEIGDWLMRNQRGIRTAQWGVVVVYLGLLIVPTLLPLPSGAAHIWTNLTLFAQFVFWGLWWPFVLLSTVLVGRMWCGVLCPEGSMTEAVSRHSRGLAIPRWVRWKGWPFVAFAATTIYGQMISVYQYPKPALVILGFSTVAAIATAALWGRNKRVWCRFLCPVSGVFAVLSKLAPVHFRVDSQAWDDWKKPHSRGAAQLVNCAPLVPIRTMKGGSACHMCGRCSGYRGAVTLARRSPSHEIVHVAGAEPRPVETMLILFGLLGVAAAAFHWTSSASFIAIKQTIAEFLVEHGVMWPLEMTAPWFILTNYPDLNDSMSLLDGAVLVGYLVGMAACAGGLVAACAALATRLLGTWSTARFHHLVQSFIPLAACGVFLGLSMTTVSLLRNDGIVFGFVGPLRAALLIGAASWSLWLGWQISALYSRAMIRRVAAMLPLGVAVVTSGAVWATLFWHF</sequence>
<protein>
    <submittedName>
        <fullName evidence="9">Polyferredoxin</fullName>
    </submittedName>
</protein>
<evidence type="ECO:0000256" key="6">
    <source>
        <dbReference type="ARBA" id="ARBA00023014"/>
    </source>
</evidence>
<proteinExistence type="predicted"/>
<dbReference type="Pfam" id="PF12801">
    <property type="entry name" value="Fer4_5"/>
    <property type="match status" value="2"/>
</dbReference>
<keyword evidence="2" id="KW-0004">4Fe-4S</keyword>
<keyword evidence="7" id="KW-0472">Membrane</keyword>
<feature type="transmembrane region" description="Helical" evidence="7">
    <location>
        <begin position="37"/>
        <end position="56"/>
    </location>
</feature>
<comment type="caution">
    <text evidence="9">The sequence shown here is derived from an EMBL/GenBank/DDBJ whole genome shotgun (WGS) entry which is preliminary data.</text>
</comment>
<dbReference type="InterPro" id="IPR051684">
    <property type="entry name" value="Electron_Trans/Redox"/>
</dbReference>
<evidence type="ECO:0000256" key="2">
    <source>
        <dbReference type="ARBA" id="ARBA00022485"/>
    </source>
</evidence>
<evidence type="ECO:0000256" key="7">
    <source>
        <dbReference type="SAM" id="Phobius"/>
    </source>
</evidence>
<dbReference type="GO" id="GO:0051539">
    <property type="term" value="F:4 iron, 4 sulfur cluster binding"/>
    <property type="evidence" value="ECO:0007669"/>
    <property type="project" value="UniProtKB-KW"/>
</dbReference>
<dbReference type="GO" id="GO:0005886">
    <property type="term" value="C:plasma membrane"/>
    <property type="evidence" value="ECO:0007669"/>
    <property type="project" value="TreeGrafter"/>
</dbReference>
<feature type="transmembrane region" description="Helical" evidence="7">
    <location>
        <begin position="346"/>
        <end position="367"/>
    </location>
</feature>
<accession>A0A7W7Z5C1</accession>
<keyword evidence="7" id="KW-1133">Transmembrane helix</keyword>
<dbReference type="AlphaFoldDB" id="A0A7W7Z5C1"/>
<evidence type="ECO:0000313" key="9">
    <source>
        <dbReference type="EMBL" id="MBB5048307.1"/>
    </source>
</evidence>
<feature type="transmembrane region" description="Helical" evidence="7">
    <location>
        <begin position="127"/>
        <end position="146"/>
    </location>
</feature>
<dbReference type="Proteomes" id="UP000542353">
    <property type="component" value="Unassembled WGS sequence"/>
</dbReference>
<keyword evidence="3" id="KW-0479">Metal-binding</keyword>
<keyword evidence="10" id="KW-1185">Reference proteome</keyword>
<feature type="transmembrane region" description="Helical" evidence="7">
    <location>
        <begin position="152"/>
        <end position="170"/>
    </location>
</feature>
<dbReference type="InterPro" id="IPR017896">
    <property type="entry name" value="4Fe4S_Fe-S-bd"/>
</dbReference>
<organism evidence="9 10">
    <name type="scientific">Rhodopseudomonas rhenobacensis</name>
    <dbReference type="NCBI Taxonomy" id="87461"/>
    <lineage>
        <taxon>Bacteria</taxon>
        <taxon>Pseudomonadati</taxon>
        <taxon>Pseudomonadota</taxon>
        <taxon>Alphaproteobacteria</taxon>
        <taxon>Hyphomicrobiales</taxon>
        <taxon>Nitrobacteraceae</taxon>
        <taxon>Rhodopseudomonas</taxon>
    </lineage>
</organism>
<dbReference type="GO" id="GO:0046872">
    <property type="term" value="F:metal ion binding"/>
    <property type="evidence" value="ECO:0007669"/>
    <property type="project" value="UniProtKB-KW"/>
</dbReference>
<feature type="domain" description="4Fe-4S ferredoxin-type" evidence="8">
    <location>
        <begin position="160"/>
        <end position="196"/>
    </location>
</feature>
<keyword evidence="4" id="KW-0249">Electron transport</keyword>
<evidence type="ECO:0000259" key="8">
    <source>
        <dbReference type="Pfam" id="PF12801"/>
    </source>
</evidence>
<feature type="transmembrane region" description="Helical" evidence="7">
    <location>
        <begin position="419"/>
        <end position="438"/>
    </location>
</feature>
<keyword evidence="6" id="KW-0411">Iron-sulfur</keyword>
<feature type="domain" description="4Fe-4S ferredoxin-type" evidence="8">
    <location>
        <begin position="76"/>
        <end position="116"/>
    </location>
</feature>
<evidence type="ECO:0000313" key="10">
    <source>
        <dbReference type="Proteomes" id="UP000542353"/>
    </source>
</evidence>
<evidence type="ECO:0000256" key="4">
    <source>
        <dbReference type="ARBA" id="ARBA00022982"/>
    </source>
</evidence>
<feature type="transmembrane region" description="Helical" evidence="7">
    <location>
        <begin position="379"/>
        <end position="399"/>
    </location>
</feature>
<name>A0A7W7Z5C1_9BRAD</name>
<dbReference type="RefSeq" id="WP_184258921.1">
    <property type="nucleotide sequence ID" value="NZ_JACHIH010000019.1"/>
</dbReference>
<feature type="transmembrane region" description="Helical" evidence="7">
    <location>
        <begin position="450"/>
        <end position="472"/>
    </location>
</feature>
<dbReference type="PANTHER" id="PTHR30176:SF3">
    <property type="entry name" value="FERREDOXIN-TYPE PROTEIN NAPH"/>
    <property type="match status" value="1"/>
</dbReference>
<feature type="transmembrane region" description="Helical" evidence="7">
    <location>
        <begin position="277"/>
        <end position="301"/>
    </location>
</feature>
<reference evidence="9 10" key="1">
    <citation type="submission" date="2020-08" db="EMBL/GenBank/DDBJ databases">
        <title>Genomic Encyclopedia of Type Strains, Phase IV (KMG-IV): sequencing the most valuable type-strain genomes for metagenomic binning, comparative biology and taxonomic classification.</title>
        <authorList>
            <person name="Goeker M."/>
        </authorList>
    </citation>
    <scope>NUCLEOTIDE SEQUENCE [LARGE SCALE GENOMIC DNA]</scope>
    <source>
        <strain evidence="9 10">DSM 12706</strain>
    </source>
</reference>
<evidence type="ECO:0000256" key="5">
    <source>
        <dbReference type="ARBA" id="ARBA00023004"/>
    </source>
</evidence>
<evidence type="ECO:0000256" key="1">
    <source>
        <dbReference type="ARBA" id="ARBA00022448"/>
    </source>
</evidence>
<keyword evidence="1" id="KW-0813">Transport</keyword>
<dbReference type="PANTHER" id="PTHR30176">
    <property type="entry name" value="FERREDOXIN-TYPE PROTEIN NAPH"/>
    <property type="match status" value="1"/>
</dbReference>
<feature type="transmembrane region" description="Helical" evidence="7">
    <location>
        <begin position="76"/>
        <end position="97"/>
    </location>
</feature>
<keyword evidence="7" id="KW-0812">Transmembrane</keyword>
<gene>
    <name evidence="9" type="ORF">HNR60_003070</name>
</gene>